<dbReference type="EMBL" id="KQ414596">
    <property type="protein sequence ID" value="KOC69948.1"/>
    <property type="molecule type" value="Genomic_DNA"/>
</dbReference>
<organism evidence="1 2">
    <name type="scientific">Habropoda laboriosa</name>
    <dbReference type="NCBI Taxonomy" id="597456"/>
    <lineage>
        <taxon>Eukaryota</taxon>
        <taxon>Metazoa</taxon>
        <taxon>Ecdysozoa</taxon>
        <taxon>Arthropoda</taxon>
        <taxon>Hexapoda</taxon>
        <taxon>Insecta</taxon>
        <taxon>Pterygota</taxon>
        <taxon>Neoptera</taxon>
        <taxon>Endopterygota</taxon>
        <taxon>Hymenoptera</taxon>
        <taxon>Apocrita</taxon>
        <taxon>Aculeata</taxon>
        <taxon>Apoidea</taxon>
        <taxon>Anthophila</taxon>
        <taxon>Apidae</taxon>
        <taxon>Habropoda</taxon>
    </lineage>
</organism>
<dbReference type="Proteomes" id="UP000053825">
    <property type="component" value="Unassembled WGS sequence"/>
</dbReference>
<name>A0A0L7RGK5_9HYME</name>
<dbReference type="OrthoDB" id="7700070at2759"/>
<dbReference type="AlphaFoldDB" id="A0A0L7RGK5"/>
<protein>
    <submittedName>
        <fullName evidence="1">Uncharacterized protein</fullName>
    </submittedName>
</protein>
<reference evidence="1 2" key="1">
    <citation type="submission" date="2015-07" db="EMBL/GenBank/DDBJ databases">
        <title>The genome of Habropoda laboriosa.</title>
        <authorList>
            <person name="Pan H."/>
            <person name="Kapheim K."/>
        </authorList>
    </citation>
    <scope>NUCLEOTIDE SEQUENCE [LARGE SCALE GENOMIC DNA]</scope>
    <source>
        <strain evidence="1">0110345459</strain>
    </source>
</reference>
<evidence type="ECO:0000313" key="1">
    <source>
        <dbReference type="EMBL" id="KOC69948.1"/>
    </source>
</evidence>
<proteinExistence type="predicted"/>
<evidence type="ECO:0000313" key="2">
    <source>
        <dbReference type="Proteomes" id="UP000053825"/>
    </source>
</evidence>
<gene>
    <name evidence="1" type="ORF">WH47_08209</name>
</gene>
<sequence>MGTSTEEDDEQLVKFVKEEIVRTAQSIKTPSGSIEATARRAQRLVTEMTVAYTTAIYKSKSTEEARTNFGRFQNTVQKIVDFIKDGQFVI</sequence>
<keyword evidence="2" id="KW-1185">Reference proteome</keyword>
<accession>A0A0L7RGK5</accession>